<feature type="compositionally biased region" description="Acidic residues" evidence="1">
    <location>
        <begin position="102"/>
        <end position="125"/>
    </location>
</feature>
<name>A0ABR1TTF3_9PEZI</name>
<dbReference type="Proteomes" id="UP001480595">
    <property type="component" value="Unassembled WGS sequence"/>
</dbReference>
<keyword evidence="2" id="KW-0732">Signal</keyword>
<proteinExistence type="predicted"/>
<feature type="region of interest" description="Disordered" evidence="1">
    <location>
        <begin position="57"/>
        <end position="133"/>
    </location>
</feature>
<keyword evidence="4" id="KW-1185">Reference proteome</keyword>
<gene>
    <name evidence="3" type="ORF">PG994_011583</name>
</gene>
<protein>
    <submittedName>
        <fullName evidence="3">Uncharacterized protein</fullName>
    </submittedName>
</protein>
<evidence type="ECO:0000313" key="3">
    <source>
        <dbReference type="EMBL" id="KAK8049853.1"/>
    </source>
</evidence>
<organism evidence="3 4">
    <name type="scientific">Apiospora phragmitis</name>
    <dbReference type="NCBI Taxonomy" id="2905665"/>
    <lineage>
        <taxon>Eukaryota</taxon>
        <taxon>Fungi</taxon>
        <taxon>Dikarya</taxon>
        <taxon>Ascomycota</taxon>
        <taxon>Pezizomycotina</taxon>
        <taxon>Sordariomycetes</taxon>
        <taxon>Xylariomycetidae</taxon>
        <taxon>Amphisphaeriales</taxon>
        <taxon>Apiosporaceae</taxon>
        <taxon>Apiospora</taxon>
    </lineage>
</organism>
<evidence type="ECO:0000256" key="1">
    <source>
        <dbReference type="SAM" id="MobiDB-lite"/>
    </source>
</evidence>
<reference evidence="3 4" key="1">
    <citation type="submission" date="2023-01" db="EMBL/GenBank/DDBJ databases">
        <title>Analysis of 21 Apiospora genomes using comparative genomics revels a genus with tremendous synthesis potential of carbohydrate active enzymes and secondary metabolites.</title>
        <authorList>
            <person name="Sorensen T."/>
        </authorList>
    </citation>
    <scope>NUCLEOTIDE SEQUENCE [LARGE SCALE GENOMIC DNA]</scope>
    <source>
        <strain evidence="3 4">CBS 135458</strain>
    </source>
</reference>
<comment type="caution">
    <text evidence="3">The sequence shown here is derived from an EMBL/GenBank/DDBJ whole genome shotgun (WGS) entry which is preliminary data.</text>
</comment>
<sequence>MQNFLAVILLAVAALEGVVAAPLADAAAVDVRTNDKFPDAPAFDGVENIYGRDLAEAEDDEKQNSAIGGGAPATVADAIPLDSAPELSEEPAALGPRSADIEERDLDSEDDGQLEARDVEEEDNSGLEKRDAGVAVVEVDVGAVVAEEVEGEEVSPQTRPELLLK</sequence>
<accession>A0ABR1TTF3</accession>
<dbReference type="GeneID" id="92096055"/>
<feature type="chain" id="PRO_5046773153" evidence="2">
    <location>
        <begin position="21"/>
        <end position="165"/>
    </location>
</feature>
<evidence type="ECO:0000313" key="4">
    <source>
        <dbReference type="Proteomes" id="UP001480595"/>
    </source>
</evidence>
<dbReference type="RefSeq" id="XP_066712102.1">
    <property type="nucleotide sequence ID" value="XM_066862992.1"/>
</dbReference>
<evidence type="ECO:0000256" key="2">
    <source>
        <dbReference type="SAM" id="SignalP"/>
    </source>
</evidence>
<dbReference type="EMBL" id="JAQQWL010000011">
    <property type="protein sequence ID" value="KAK8049853.1"/>
    <property type="molecule type" value="Genomic_DNA"/>
</dbReference>
<feature type="signal peptide" evidence="2">
    <location>
        <begin position="1"/>
        <end position="20"/>
    </location>
</feature>